<dbReference type="EMBL" id="AP023215">
    <property type="protein sequence ID" value="BCG49707.1"/>
    <property type="molecule type" value="Genomic_DNA"/>
</dbReference>
<evidence type="ECO:0000259" key="1">
    <source>
        <dbReference type="Pfam" id="PF10276"/>
    </source>
</evidence>
<proteinExistence type="predicted"/>
<evidence type="ECO:0000313" key="3">
    <source>
        <dbReference type="Proteomes" id="UP000595708"/>
    </source>
</evidence>
<feature type="domain" description="Zinc finger CHCC-type" evidence="1">
    <location>
        <begin position="26"/>
        <end position="49"/>
    </location>
</feature>
<dbReference type="KEGG" id="parm:PADco_2870"/>
<reference evidence="2 3" key="1">
    <citation type="journal article" date="2020" name="Genome Biol. Evol.">
        <title>Comparative Genomics Underlines Multiple Roles of Profftella, an Obligate Symbiont of Psyllids: Providing Toxins, Vitamins, and Carotenoids.</title>
        <authorList>
            <person name="Nakabachi A."/>
            <person name="Piel J."/>
            <person name="Malenovsky I."/>
            <person name="Hirose Y."/>
        </authorList>
    </citation>
    <scope>NUCLEOTIDE SEQUENCE [LARGE SCALE GENOMIC DNA]</scope>
    <source>
        <strain evidence="2 3">Dco</strain>
    </source>
</reference>
<name>A0A7R6W0N8_9PROT</name>
<keyword evidence="2" id="KW-0862">Zinc</keyword>
<keyword evidence="2" id="KW-0863">Zinc-finger</keyword>
<dbReference type="Pfam" id="PF10276">
    <property type="entry name" value="zf-CHCC"/>
    <property type="match status" value="1"/>
</dbReference>
<dbReference type="Proteomes" id="UP000595708">
    <property type="component" value="Chromosome"/>
</dbReference>
<dbReference type="RefSeq" id="WP_201329695.1">
    <property type="nucleotide sequence ID" value="NZ_AP023215.1"/>
</dbReference>
<dbReference type="InterPro" id="IPR019401">
    <property type="entry name" value="Znf_CHCC"/>
</dbReference>
<organism evidence="2 3">
    <name type="scientific">Candidatus Profftella armatura</name>
    <name type="common">Diaphorina cf. continua</name>
    <dbReference type="NCBI Taxonomy" id="2661583"/>
    <lineage>
        <taxon>Bacteria</taxon>
        <taxon>Pseudomonadati</taxon>
        <taxon>Pseudomonadota</taxon>
        <taxon>Betaproteobacteria</taxon>
        <taxon>Candidatus Profftella</taxon>
    </lineage>
</organism>
<sequence>MNTIIEIHAENLPIFCPHKDMILWSSHPKVFLFIDKNGYAQCPYCNTKYKLDFNKY</sequence>
<dbReference type="Gene3D" id="2.60.260.40">
    <property type="entry name" value="q5lls5 like domains"/>
    <property type="match status" value="1"/>
</dbReference>
<dbReference type="AlphaFoldDB" id="A0A7R6W0N8"/>
<accession>A0A7R6W0N8</accession>
<keyword evidence="2" id="KW-0479">Metal-binding</keyword>
<keyword evidence="3" id="KW-1185">Reference proteome</keyword>
<dbReference type="GO" id="GO:0008270">
    <property type="term" value="F:zinc ion binding"/>
    <property type="evidence" value="ECO:0007669"/>
    <property type="project" value="UniProtKB-KW"/>
</dbReference>
<evidence type="ECO:0000313" key="2">
    <source>
        <dbReference type="EMBL" id="BCG49707.1"/>
    </source>
</evidence>
<gene>
    <name evidence="2" type="ORF">PADco_2870</name>
</gene>
<protein>
    <submittedName>
        <fullName evidence="2">Zinc-finger domain-containing protein</fullName>
    </submittedName>
</protein>